<accession>A0A840B0I8</accession>
<comment type="caution">
    <text evidence="1">The sequence shown here is derived from an EMBL/GenBank/DDBJ whole genome shotgun (WGS) entry which is preliminary data.</text>
</comment>
<dbReference type="RefSeq" id="WP_183940563.1">
    <property type="nucleotide sequence ID" value="NZ_JACIEA010000001.1"/>
</dbReference>
<evidence type="ECO:0000313" key="2">
    <source>
        <dbReference type="Proteomes" id="UP000581447"/>
    </source>
</evidence>
<dbReference type="InterPro" id="IPR027417">
    <property type="entry name" value="P-loop_NTPase"/>
</dbReference>
<keyword evidence="2" id="KW-1185">Reference proteome</keyword>
<protein>
    <recommendedName>
        <fullName evidence="3">Uridine kinase</fullName>
    </recommendedName>
</protein>
<name>A0A840B0I8_9SPHN</name>
<sequence length="148" mass="16426">MDDFSGPETLASLQLDAWLDAGGDFNLMDVSRFCDALATLKTGTSPVEVALIEAPLGRAHAGSAALLDTLFWIDIPFDIAMARNFLALYHQNTPPPPAWFQGYLTQYLKVTRRVLEHQHRIVRPRADHVLDGRLPLSVLADTVMKLIT</sequence>
<gene>
    <name evidence="1" type="ORF">GGR91_000949</name>
</gene>
<organism evidence="1 2">
    <name type="scientific">Sphingorhabdus rigui</name>
    <dbReference type="NCBI Taxonomy" id="1282858"/>
    <lineage>
        <taxon>Bacteria</taxon>
        <taxon>Pseudomonadati</taxon>
        <taxon>Pseudomonadota</taxon>
        <taxon>Alphaproteobacteria</taxon>
        <taxon>Sphingomonadales</taxon>
        <taxon>Sphingomonadaceae</taxon>
        <taxon>Sphingorhabdus</taxon>
    </lineage>
</organism>
<dbReference type="AlphaFoldDB" id="A0A840B0I8"/>
<reference evidence="1 2" key="1">
    <citation type="submission" date="2020-08" db="EMBL/GenBank/DDBJ databases">
        <title>Genomic Encyclopedia of Type Strains, Phase IV (KMG-IV): sequencing the most valuable type-strain genomes for metagenomic binning, comparative biology and taxonomic classification.</title>
        <authorList>
            <person name="Goeker M."/>
        </authorList>
    </citation>
    <scope>NUCLEOTIDE SEQUENCE [LARGE SCALE GENOMIC DNA]</scope>
    <source>
        <strain evidence="1 2">DSM 29050</strain>
    </source>
</reference>
<dbReference type="EMBL" id="JACIEA010000001">
    <property type="protein sequence ID" value="MBB3942727.1"/>
    <property type="molecule type" value="Genomic_DNA"/>
</dbReference>
<proteinExistence type="predicted"/>
<dbReference type="SUPFAM" id="SSF52540">
    <property type="entry name" value="P-loop containing nucleoside triphosphate hydrolases"/>
    <property type="match status" value="1"/>
</dbReference>
<evidence type="ECO:0008006" key="3">
    <source>
        <dbReference type="Google" id="ProtNLM"/>
    </source>
</evidence>
<dbReference type="Proteomes" id="UP000581447">
    <property type="component" value="Unassembled WGS sequence"/>
</dbReference>
<evidence type="ECO:0000313" key="1">
    <source>
        <dbReference type="EMBL" id="MBB3942727.1"/>
    </source>
</evidence>